<protein>
    <submittedName>
        <fullName evidence="1">Uncharacterized protein</fullName>
    </submittedName>
</protein>
<comment type="caution">
    <text evidence="1">The sequence shown here is derived from an EMBL/GenBank/DDBJ whole genome shotgun (WGS) entry which is preliminary data.</text>
</comment>
<accession>A0A4Y1ZJI7</accession>
<proteinExistence type="predicted"/>
<evidence type="ECO:0000313" key="2">
    <source>
        <dbReference type="Proteomes" id="UP000319716"/>
    </source>
</evidence>
<dbReference type="Proteomes" id="UP000319716">
    <property type="component" value="Unassembled WGS sequence"/>
</dbReference>
<dbReference type="AlphaFoldDB" id="A0A4Y1ZJI7"/>
<evidence type="ECO:0000313" key="1">
    <source>
        <dbReference type="EMBL" id="GAY79124.1"/>
    </source>
</evidence>
<name>A0A4Y1ZJI7_9BACL</name>
<reference evidence="1 2" key="1">
    <citation type="submission" date="2017-11" db="EMBL/GenBank/DDBJ databases">
        <title>Draft Genome Sequence of Sporolactobacillus inulinus NBRC 111894 Isolated from Koso, a Japanese Sugar-Vegetable Fermented Beverage.</title>
        <authorList>
            <person name="Chiou T.Y."/>
            <person name="Oshima K."/>
            <person name="Suda W."/>
            <person name="Hattori M."/>
            <person name="Takahashi T."/>
        </authorList>
    </citation>
    <scope>NUCLEOTIDE SEQUENCE [LARGE SCALE GENOMIC DNA]</scope>
    <source>
        <strain evidence="1 2">NBRC111894</strain>
    </source>
</reference>
<gene>
    <name evidence="1" type="ORF">NBRC111894_4678</name>
</gene>
<sequence>MLSSDKRQEQMTILDKHSIVELKLQLLSKFITAADINSNKE</sequence>
<dbReference type="EMBL" id="BEXB01000095">
    <property type="protein sequence ID" value="GAY79124.1"/>
    <property type="molecule type" value="Genomic_DNA"/>
</dbReference>
<organism evidence="1 2">
    <name type="scientific">Sporolactobacillus inulinus</name>
    <dbReference type="NCBI Taxonomy" id="2078"/>
    <lineage>
        <taxon>Bacteria</taxon>
        <taxon>Bacillati</taxon>
        <taxon>Bacillota</taxon>
        <taxon>Bacilli</taxon>
        <taxon>Bacillales</taxon>
        <taxon>Sporolactobacillaceae</taxon>
        <taxon>Sporolactobacillus</taxon>
    </lineage>
</organism>